<feature type="domain" description="Lipocalin/cytosolic fatty-acid binding" evidence="6">
    <location>
        <begin position="29"/>
        <end position="157"/>
    </location>
</feature>
<organism evidence="7 8">
    <name type="scientific">Orycteropus afer afer</name>
    <dbReference type="NCBI Taxonomy" id="1230840"/>
    <lineage>
        <taxon>Eukaryota</taxon>
        <taxon>Metazoa</taxon>
        <taxon>Chordata</taxon>
        <taxon>Craniata</taxon>
        <taxon>Vertebrata</taxon>
        <taxon>Euteleostomi</taxon>
        <taxon>Mammalia</taxon>
        <taxon>Eutheria</taxon>
        <taxon>Afrotheria</taxon>
        <taxon>Tubulidentata</taxon>
        <taxon>Orycteropodidae</taxon>
        <taxon>Orycteropus</taxon>
    </lineage>
</organism>
<dbReference type="InterPro" id="IPR002345">
    <property type="entry name" value="Lipocalin"/>
</dbReference>
<protein>
    <submittedName>
        <fullName evidence="8">Lipocalin-1</fullName>
    </submittedName>
</protein>
<dbReference type="Proteomes" id="UP000694850">
    <property type="component" value="Unplaced"/>
</dbReference>
<evidence type="ECO:0000259" key="6">
    <source>
        <dbReference type="Pfam" id="PF00061"/>
    </source>
</evidence>
<gene>
    <name evidence="8" type="primary">LOC103213474</name>
</gene>
<dbReference type="PRINTS" id="PR01175">
    <property type="entry name" value="VNEBNERGLAND"/>
</dbReference>
<dbReference type="GeneID" id="103213474"/>
<evidence type="ECO:0000256" key="5">
    <source>
        <dbReference type="SAM" id="SignalP"/>
    </source>
</evidence>
<evidence type="ECO:0000313" key="7">
    <source>
        <dbReference type="Proteomes" id="UP000694850"/>
    </source>
</evidence>
<dbReference type="InterPro" id="IPR000566">
    <property type="entry name" value="Lipocln_cytosolic_FA-bd_dom"/>
</dbReference>
<dbReference type="OrthoDB" id="9447591at2759"/>
<dbReference type="InterPro" id="IPR002450">
    <property type="entry name" value="von_Ebner_gland"/>
</dbReference>
<evidence type="ECO:0000256" key="2">
    <source>
        <dbReference type="ARBA" id="ARBA00006889"/>
    </source>
</evidence>
<dbReference type="GO" id="GO:0005615">
    <property type="term" value="C:extracellular space"/>
    <property type="evidence" value="ECO:0007669"/>
    <property type="project" value="TreeGrafter"/>
</dbReference>
<comment type="subcellular location">
    <subcellularLocation>
        <location evidence="1">Secreted</location>
    </subcellularLocation>
</comment>
<feature type="non-terminal residue" evidence="8">
    <location>
        <position position="242"/>
    </location>
</feature>
<dbReference type="CDD" id="cd19414">
    <property type="entry name" value="lipocalin_1_3_4_13-like"/>
    <property type="match status" value="1"/>
</dbReference>
<proteinExistence type="inferred from homology"/>
<dbReference type="SUPFAM" id="SSF50814">
    <property type="entry name" value="Lipocalins"/>
    <property type="match status" value="1"/>
</dbReference>
<dbReference type="PANTHER" id="PTHR11430">
    <property type="entry name" value="LIPOCALIN"/>
    <property type="match status" value="1"/>
</dbReference>
<reference evidence="8" key="1">
    <citation type="submission" date="2025-08" db="UniProtKB">
        <authorList>
            <consortium name="RefSeq"/>
        </authorList>
    </citation>
    <scope>IDENTIFICATION</scope>
</reference>
<keyword evidence="3" id="KW-0964">Secreted</keyword>
<evidence type="ECO:0000256" key="3">
    <source>
        <dbReference type="ARBA" id="ARBA00022525"/>
    </source>
</evidence>
<dbReference type="Gene3D" id="2.40.128.20">
    <property type="match status" value="1"/>
</dbReference>
<dbReference type="AlphaFoldDB" id="A0A8B7BB97"/>
<comment type="similarity">
    <text evidence="2">Belongs to the calycin superfamily. Lipocalin family.</text>
</comment>
<feature type="chain" id="PRO_5034088073" evidence="5">
    <location>
        <begin position="22"/>
        <end position="242"/>
    </location>
</feature>
<sequence>MVQTLLLTFVSGLLATLQAQAAPALHDEVGTWYLKAMVADKEVPGKKVEAVGPITLTVLEGGNLEFKGAMLLNGQCEEQKLVLEETNEPGKFTAYGGKRLVFIEKTHVKDHYILYCEGEFQGQQVRMAKLVGRDSGSNQRALEEFKAFTEDRGFHMEISLLKQTVRPGVGSWRTPESMGVDSELAEVEVRLYAHPRAHDQSPCAGTYRARGTDTHSLPEAGQAPCALATAMGLAVLGTVSLK</sequence>
<evidence type="ECO:0000256" key="4">
    <source>
        <dbReference type="ARBA" id="ARBA00022729"/>
    </source>
</evidence>
<dbReference type="PANTHER" id="PTHR11430:SF124">
    <property type="entry name" value="LIPOCALIN 1-LIKE PROTEIN 1-RELATED"/>
    <property type="match status" value="1"/>
</dbReference>
<accession>A0A8B7BB97</accession>
<evidence type="ECO:0000313" key="8">
    <source>
        <dbReference type="RefSeq" id="XP_007957435.1"/>
    </source>
</evidence>
<feature type="signal peptide" evidence="5">
    <location>
        <begin position="1"/>
        <end position="21"/>
    </location>
</feature>
<keyword evidence="4 5" id="KW-0732">Signal</keyword>
<name>A0A8B7BB97_ORYAF</name>
<dbReference type="InterPro" id="IPR012674">
    <property type="entry name" value="Calycin"/>
</dbReference>
<dbReference type="GO" id="GO:0036094">
    <property type="term" value="F:small molecule binding"/>
    <property type="evidence" value="ECO:0007669"/>
    <property type="project" value="InterPro"/>
</dbReference>
<dbReference type="Pfam" id="PF00061">
    <property type="entry name" value="Lipocalin"/>
    <property type="match status" value="1"/>
</dbReference>
<evidence type="ECO:0000256" key="1">
    <source>
        <dbReference type="ARBA" id="ARBA00004613"/>
    </source>
</evidence>
<dbReference type="RefSeq" id="XP_007957435.1">
    <property type="nucleotide sequence ID" value="XM_007959244.1"/>
</dbReference>
<keyword evidence="7" id="KW-1185">Reference proteome</keyword>